<organism evidence="1">
    <name type="scientific">Anguilla anguilla</name>
    <name type="common">European freshwater eel</name>
    <name type="synonym">Muraena anguilla</name>
    <dbReference type="NCBI Taxonomy" id="7936"/>
    <lineage>
        <taxon>Eukaryota</taxon>
        <taxon>Metazoa</taxon>
        <taxon>Chordata</taxon>
        <taxon>Craniata</taxon>
        <taxon>Vertebrata</taxon>
        <taxon>Euteleostomi</taxon>
        <taxon>Actinopterygii</taxon>
        <taxon>Neopterygii</taxon>
        <taxon>Teleostei</taxon>
        <taxon>Anguilliformes</taxon>
        <taxon>Anguillidae</taxon>
        <taxon>Anguilla</taxon>
    </lineage>
</organism>
<reference evidence="1" key="1">
    <citation type="submission" date="2014-11" db="EMBL/GenBank/DDBJ databases">
        <authorList>
            <person name="Amaro Gonzalez C."/>
        </authorList>
    </citation>
    <scope>NUCLEOTIDE SEQUENCE</scope>
</reference>
<sequence length="32" mass="3878">MFMKRLMIVEFFQSNVNDFFFLLMSGKQKVSN</sequence>
<proteinExistence type="predicted"/>
<evidence type="ECO:0000313" key="1">
    <source>
        <dbReference type="EMBL" id="JAH65315.1"/>
    </source>
</evidence>
<name>A0A0E9UJ71_ANGAN</name>
<dbReference type="AlphaFoldDB" id="A0A0E9UJ71"/>
<accession>A0A0E9UJ71</accession>
<protein>
    <submittedName>
        <fullName evidence="1">Uncharacterized protein</fullName>
    </submittedName>
</protein>
<dbReference type="EMBL" id="GBXM01043262">
    <property type="protein sequence ID" value="JAH65315.1"/>
    <property type="molecule type" value="Transcribed_RNA"/>
</dbReference>
<reference evidence="1" key="2">
    <citation type="journal article" date="2015" name="Fish Shellfish Immunol.">
        <title>Early steps in the European eel (Anguilla anguilla)-Vibrio vulnificus interaction in the gills: Role of the RtxA13 toxin.</title>
        <authorList>
            <person name="Callol A."/>
            <person name="Pajuelo D."/>
            <person name="Ebbesson L."/>
            <person name="Teles M."/>
            <person name="MacKenzie S."/>
            <person name="Amaro C."/>
        </authorList>
    </citation>
    <scope>NUCLEOTIDE SEQUENCE</scope>
</reference>